<evidence type="ECO:0000313" key="9">
    <source>
        <dbReference type="EMBL" id="MDJ1175720.1"/>
    </source>
</evidence>
<dbReference type="NCBIfam" id="TIGR03426">
    <property type="entry name" value="shape_MreD"/>
    <property type="match status" value="1"/>
</dbReference>
<name>A0ABT7B978_9CYAN</name>
<keyword evidence="7 8" id="KW-0472">Membrane</keyword>
<reference evidence="9 10" key="1">
    <citation type="submission" date="2023-01" db="EMBL/GenBank/DDBJ databases">
        <title>Novel diversity within Roseofilum (Cyanobacteria; Desertifilaceae) from marine benthic mats with descriptions of four novel species.</title>
        <authorList>
            <person name="Wang Y."/>
            <person name="Berthold D.E."/>
            <person name="Hu J."/>
            <person name="Lefler F.W."/>
            <person name="Laughinghouse H.D. IV."/>
        </authorList>
    </citation>
    <scope>NUCLEOTIDE SEQUENCE [LARGE SCALE GENOMIC DNA]</scope>
    <source>
        <strain evidence="9 10">BLCC-M114</strain>
    </source>
</reference>
<dbReference type="Proteomes" id="UP001235849">
    <property type="component" value="Unassembled WGS sequence"/>
</dbReference>
<accession>A0ABT7B978</accession>
<proteinExistence type="inferred from homology"/>
<comment type="similarity">
    <text evidence="2">Belongs to the MreD family.</text>
</comment>
<organism evidence="9 10">
    <name type="scientific">Roseofilum capinflatum BLCC-M114</name>
    <dbReference type="NCBI Taxonomy" id="3022440"/>
    <lineage>
        <taxon>Bacteria</taxon>
        <taxon>Bacillati</taxon>
        <taxon>Cyanobacteriota</taxon>
        <taxon>Cyanophyceae</taxon>
        <taxon>Desertifilales</taxon>
        <taxon>Desertifilaceae</taxon>
        <taxon>Roseofilum</taxon>
        <taxon>Roseofilum capinflatum</taxon>
    </lineage>
</organism>
<comment type="subcellular location">
    <subcellularLocation>
        <location evidence="1">Cell membrane</location>
        <topology evidence="1">Multi-pass membrane protein</topology>
    </subcellularLocation>
</comment>
<protein>
    <submittedName>
        <fullName evidence="9">Rod shape-determining protein MreD</fullName>
    </submittedName>
</protein>
<keyword evidence="4 8" id="KW-0812">Transmembrane</keyword>
<keyword evidence="5" id="KW-0133">Cell shape</keyword>
<keyword evidence="10" id="KW-1185">Reference proteome</keyword>
<evidence type="ECO:0000256" key="4">
    <source>
        <dbReference type="ARBA" id="ARBA00022692"/>
    </source>
</evidence>
<feature type="transmembrane region" description="Helical" evidence="8">
    <location>
        <begin position="89"/>
        <end position="109"/>
    </location>
</feature>
<evidence type="ECO:0000256" key="2">
    <source>
        <dbReference type="ARBA" id="ARBA00007776"/>
    </source>
</evidence>
<evidence type="ECO:0000256" key="5">
    <source>
        <dbReference type="ARBA" id="ARBA00022960"/>
    </source>
</evidence>
<dbReference type="RefSeq" id="WP_283768018.1">
    <property type="nucleotide sequence ID" value="NZ_JAQOSO010000087.1"/>
</dbReference>
<keyword evidence="3" id="KW-1003">Cell membrane</keyword>
<evidence type="ECO:0000256" key="7">
    <source>
        <dbReference type="ARBA" id="ARBA00023136"/>
    </source>
</evidence>
<evidence type="ECO:0000256" key="3">
    <source>
        <dbReference type="ARBA" id="ARBA00022475"/>
    </source>
</evidence>
<sequence>MVKQLLDRLTSLSRLVNIFLTGSSIVLCALIMFTRWPGMELLGIGVNWPLVWVVVWSLKRNAWQGAIAGLGLGLLQDALTSPYPLLENGVINASPTHMLGLVLVGFLTGRFKKDRYFQEDFISVALLTFGMTLLAETLIALQLVLIGDRDFSSIWLAHQQIALCSAILSSLWAPVIYVPMNLFWERFAPKN</sequence>
<evidence type="ECO:0000313" key="10">
    <source>
        <dbReference type="Proteomes" id="UP001235849"/>
    </source>
</evidence>
<keyword evidence="6 8" id="KW-1133">Transmembrane helix</keyword>
<comment type="caution">
    <text evidence="9">The sequence shown here is derived from an EMBL/GenBank/DDBJ whole genome shotgun (WGS) entry which is preliminary data.</text>
</comment>
<evidence type="ECO:0000256" key="6">
    <source>
        <dbReference type="ARBA" id="ARBA00022989"/>
    </source>
</evidence>
<feature type="transmembrane region" description="Helical" evidence="8">
    <location>
        <begin position="12"/>
        <end position="33"/>
    </location>
</feature>
<feature type="transmembrane region" description="Helical" evidence="8">
    <location>
        <begin position="157"/>
        <end position="178"/>
    </location>
</feature>
<gene>
    <name evidence="9" type="primary">mreD</name>
    <name evidence="9" type="ORF">PMG25_16650</name>
</gene>
<evidence type="ECO:0000256" key="8">
    <source>
        <dbReference type="SAM" id="Phobius"/>
    </source>
</evidence>
<dbReference type="EMBL" id="JAQOSO010000087">
    <property type="protein sequence ID" value="MDJ1175720.1"/>
    <property type="molecule type" value="Genomic_DNA"/>
</dbReference>
<evidence type="ECO:0000256" key="1">
    <source>
        <dbReference type="ARBA" id="ARBA00004651"/>
    </source>
</evidence>
<feature type="transmembrane region" description="Helical" evidence="8">
    <location>
        <begin position="121"/>
        <end position="145"/>
    </location>
</feature>
<dbReference type="InterPro" id="IPR007227">
    <property type="entry name" value="Cell_shape_determining_MreD"/>
</dbReference>